<evidence type="ECO:0000256" key="4">
    <source>
        <dbReference type="ARBA" id="ARBA00023121"/>
    </source>
</evidence>
<keyword evidence="4" id="KW-0446">Lipid-binding</keyword>
<dbReference type="GO" id="GO:0043001">
    <property type="term" value="P:Golgi to plasma membrane protein transport"/>
    <property type="evidence" value="ECO:0007669"/>
    <property type="project" value="TreeGrafter"/>
</dbReference>
<reference evidence="7" key="1">
    <citation type="journal article" date="2014" name="PLoS ONE">
        <title>Transcriptome-Based Identification of ABC Transporters in the Western Tarnished Plant Bug Lygus hesperus.</title>
        <authorList>
            <person name="Hull J.J."/>
            <person name="Chaney K."/>
            <person name="Geib S.M."/>
            <person name="Fabrick J.A."/>
            <person name="Brent C.S."/>
            <person name="Walsh D."/>
            <person name="Lavine L.C."/>
        </authorList>
    </citation>
    <scope>NUCLEOTIDE SEQUENCE</scope>
</reference>
<comment type="similarity">
    <text evidence="2">Belongs to the GOLPH3/VPS74 family.</text>
</comment>
<evidence type="ECO:0000313" key="7">
    <source>
        <dbReference type="EMBL" id="JAG34212.1"/>
    </source>
</evidence>
<evidence type="ECO:0000256" key="2">
    <source>
        <dbReference type="ARBA" id="ARBA00007284"/>
    </source>
</evidence>
<name>A0A0A9YME0_LYGHE</name>
<comment type="subcellular location">
    <subcellularLocation>
        <location evidence="1">Golgi apparatus membrane</location>
        <topology evidence="1">Peripheral membrane protein</topology>
        <orientation evidence="1">Cytoplasmic side</orientation>
    </subcellularLocation>
</comment>
<dbReference type="Gene3D" id="1.10.3630.10">
    <property type="entry name" value="yeast vps74-n-term truncation variant domain like"/>
    <property type="match status" value="1"/>
</dbReference>
<keyword evidence="5" id="KW-0472">Membrane</keyword>
<dbReference type="PANTHER" id="PTHR12704">
    <property type="entry name" value="TRANS-GOLGI PROTEIN GMX33"/>
    <property type="match status" value="1"/>
</dbReference>
<accession>A0A0A9YME0</accession>
<dbReference type="GO" id="GO:0000139">
    <property type="term" value="C:Golgi membrane"/>
    <property type="evidence" value="ECO:0007669"/>
    <property type="project" value="UniProtKB-SubCell"/>
</dbReference>
<evidence type="ECO:0000256" key="5">
    <source>
        <dbReference type="ARBA" id="ARBA00023136"/>
    </source>
</evidence>
<gene>
    <name evidence="7" type="primary">GOLPH3L</name>
    <name evidence="7" type="ORF">CM83_100580</name>
</gene>
<dbReference type="GO" id="GO:0031985">
    <property type="term" value="C:Golgi cisterna"/>
    <property type="evidence" value="ECO:0007669"/>
    <property type="project" value="TreeGrafter"/>
</dbReference>
<dbReference type="InterPro" id="IPR008628">
    <property type="entry name" value="GPP34-like"/>
</dbReference>
<evidence type="ECO:0000256" key="3">
    <source>
        <dbReference type="ARBA" id="ARBA00023034"/>
    </source>
</evidence>
<evidence type="ECO:0000256" key="6">
    <source>
        <dbReference type="SAM" id="MobiDB-lite"/>
    </source>
</evidence>
<keyword evidence="3" id="KW-0333">Golgi apparatus</keyword>
<dbReference type="PANTHER" id="PTHR12704:SF2">
    <property type="entry name" value="GOLGI PHOSPHOPROTEIN 3 HOMOLOG SAURON"/>
    <property type="match status" value="1"/>
</dbReference>
<dbReference type="Pfam" id="PF05719">
    <property type="entry name" value="GPP34"/>
    <property type="match status" value="1"/>
</dbReference>
<proteinExistence type="inferred from homology"/>
<dbReference type="EMBL" id="GBHO01009392">
    <property type="protein sequence ID" value="JAG34212.1"/>
    <property type="molecule type" value="Transcribed_RNA"/>
</dbReference>
<dbReference type="GO" id="GO:0007030">
    <property type="term" value="P:Golgi organization"/>
    <property type="evidence" value="ECO:0007669"/>
    <property type="project" value="TreeGrafter"/>
</dbReference>
<dbReference type="AlphaFoldDB" id="A0A0A9YME0"/>
<feature type="non-terminal residue" evidence="7">
    <location>
        <position position="1"/>
    </location>
</feature>
<dbReference type="InterPro" id="IPR038261">
    <property type="entry name" value="GPP34-like_sf"/>
</dbReference>
<feature type="region of interest" description="Disordered" evidence="6">
    <location>
        <begin position="37"/>
        <end position="59"/>
    </location>
</feature>
<evidence type="ECO:0000256" key="1">
    <source>
        <dbReference type="ARBA" id="ARBA00004255"/>
    </source>
</evidence>
<dbReference type="GO" id="GO:0006890">
    <property type="term" value="P:retrograde vesicle-mediated transport, Golgi to endoplasmic reticulum"/>
    <property type="evidence" value="ECO:0007669"/>
    <property type="project" value="TreeGrafter"/>
</dbReference>
<sequence length="303" mass="34390">NFSPNLSSCLMISVHGRPEFITGGVMYGGTGLHKRCGSKETSCGHQEPQGSGDRSEKDEPKLSLMEELLLVVMDPRGFVSIWNDHVSRALRGSILIELWLRGRLELEPAGMRRKCLSRRAVVVKSTSPTDDCMLNEALKLINDGSTHTVSDWISYLAGETWNPLKLKYHMRLVRDRIFKDLVERRILTTEKTNYWLVDIKTHPIKDLSVQKKLFSKIKDALLENFCNDVHRVDKRILSLLMLTQYSGGIDECLAGLPNDLLRLAMKRIQDLESTDFEVESRKGAPNDLHWAVFAALNDPFVVL</sequence>
<dbReference type="GO" id="GO:0070273">
    <property type="term" value="F:phosphatidylinositol-4-phosphate binding"/>
    <property type="evidence" value="ECO:0007669"/>
    <property type="project" value="InterPro"/>
</dbReference>
<dbReference type="GO" id="GO:0005802">
    <property type="term" value="C:trans-Golgi network"/>
    <property type="evidence" value="ECO:0007669"/>
    <property type="project" value="TreeGrafter"/>
</dbReference>
<dbReference type="GO" id="GO:0005829">
    <property type="term" value="C:cytosol"/>
    <property type="evidence" value="ECO:0007669"/>
    <property type="project" value="TreeGrafter"/>
</dbReference>
<organism evidence="7">
    <name type="scientific">Lygus hesperus</name>
    <name type="common">Western plant bug</name>
    <dbReference type="NCBI Taxonomy" id="30085"/>
    <lineage>
        <taxon>Eukaryota</taxon>
        <taxon>Metazoa</taxon>
        <taxon>Ecdysozoa</taxon>
        <taxon>Arthropoda</taxon>
        <taxon>Hexapoda</taxon>
        <taxon>Insecta</taxon>
        <taxon>Pterygota</taxon>
        <taxon>Neoptera</taxon>
        <taxon>Paraneoptera</taxon>
        <taxon>Hemiptera</taxon>
        <taxon>Heteroptera</taxon>
        <taxon>Panheteroptera</taxon>
        <taxon>Cimicomorpha</taxon>
        <taxon>Miridae</taxon>
        <taxon>Mirini</taxon>
        <taxon>Lygus</taxon>
    </lineage>
</organism>
<reference evidence="7" key="2">
    <citation type="submission" date="2014-07" db="EMBL/GenBank/DDBJ databases">
        <authorList>
            <person name="Hull J."/>
        </authorList>
    </citation>
    <scope>NUCLEOTIDE SEQUENCE</scope>
</reference>
<dbReference type="GO" id="GO:0048194">
    <property type="term" value="P:Golgi vesicle budding"/>
    <property type="evidence" value="ECO:0007669"/>
    <property type="project" value="TreeGrafter"/>
</dbReference>
<protein>
    <submittedName>
        <fullName evidence="7">Golgi phosphoprotein 3-like protein</fullName>
    </submittedName>
</protein>